<dbReference type="EMBL" id="GBRH01270053">
    <property type="protein sequence ID" value="JAD27842.1"/>
    <property type="molecule type" value="Transcribed_RNA"/>
</dbReference>
<evidence type="ECO:0000256" key="1">
    <source>
        <dbReference type="SAM" id="MobiDB-lite"/>
    </source>
</evidence>
<reference evidence="2" key="2">
    <citation type="journal article" date="2015" name="Data Brief">
        <title>Shoot transcriptome of the giant reed, Arundo donax.</title>
        <authorList>
            <person name="Barrero R.A."/>
            <person name="Guerrero F.D."/>
            <person name="Moolhuijzen P."/>
            <person name="Goolsby J.A."/>
            <person name="Tidwell J."/>
            <person name="Bellgard S.E."/>
            <person name="Bellgard M.I."/>
        </authorList>
    </citation>
    <scope>NUCLEOTIDE SEQUENCE</scope>
    <source>
        <tissue evidence="2">Shoot tissue taken approximately 20 cm above the soil surface</tissue>
    </source>
</reference>
<reference evidence="2" key="1">
    <citation type="submission" date="2014-09" db="EMBL/GenBank/DDBJ databases">
        <authorList>
            <person name="Magalhaes I.L.F."/>
            <person name="Oliveira U."/>
            <person name="Santos F.R."/>
            <person name="Vidigal T.H.D.A."/>
            <person name="Brescovit A.D."/>
            <person name="Santos A.J."/>
        </authorList>
    </citation>
    <scope>NUCLEOTIDE SEQUENCE</scope>
    <source>
        <tissue evidence="2">Shoot tissue taken approximately 20 cm above the soil surface</tissue>
    </source>
</reference>
<organism evidence="2">
    <name type="scientific">Arundo donax</name>
    <name type="common">Giant reed</name>
    <name type="synonym">Donax arundinaceus</name>
    <dbReference type="NCBI Taxonomy" id="35708"/>
    <lineage>
        <taxon>Eukaryota</taxon>
        <taxon>Viridiplantae</taxon>
        <taxon>Streptophyta</taxon>
        <taxon>Embryophyta</taxon>
        <taxon>Tracheophyta</taxon>
        <taxon>Spermatophyta</taxon>
        <taxon>Magnoliopsida</taxon>
        <taxon>Liliopsida</taxon>
        <taxon>Poales</taxon>
        <taxon>Poaceae</taxon>
        <taxon>PACMAD clade</taxon>
        <taxon>Arundinoideae</taxon>
        <taxon>Arundineae</taxon>
        <taxon>Arundo</taxon>
    </lineage>
</organism>
<protein>
    <submittedName>
        <fullName evidence="2">Uncharacterized protein</fullName>
    </submittedName>
</protein>
<feature type="region of interest" description="Disordered" evidence="1">
    <location>
        <begin position="38"/>
        <end position="58"/>
    </location>
</feature>
<sequence length="58" mass="6586">MRNGIRSAHLAMDLGLQVQTQAQLQEIDDARRVGSRLGSAGMEKEAMWQHHSRRSSWP</sequence>
<dbReference type="AlphaFoldDB" id="A0A0A8YZ02"/>
<proteinExistence type="predicted"/>
<evidence type="ECO:0000313" key="2">
    <source>
        <dbReference type="EMBL" id="JAD27842.1"/>
    </source>
</evidence>
<name>A0A0A8YZ02_ARUDO</name>
<accession>A0A0A8YZ02</accession>